<dbReference type="RefSeq" id="WP_311677474.1">
    <property type="nucleotide sequence ID" value="NZ_JAVRER010000044.1"/>
</dbReference>
<dbReference type="Gene3D" id="3.40.80.10">
    <property type="entry name" value="Peptidoglycan recognition protein-like"/>
    <property type="match status" value="1"/>
</dbReference>
<protein>
    <recommendedName>
        <fullName evidence="2">N-acetylmuramoyl-L-alanine amidase</fullName>
        <ecNumber evidence="2">3.5.1.28</ecNumber>
    </recommendedName>
</protein>
<dbReference type="InterPro" id="IPR002502">
    <property type="entry name" value="Amidase_domain"/>
</dbReference>
<gene>
    <name evidence="7" type="ORF">RM574_23195</name>
</gene>
<dbReference type="EC" id="3.5.1.28" evidence="2"/>
<feature type="signal peptide" evidence="5">
    <location>
        <begin position="1"/>
        <end position="33"/>
    </location>
</feature>
<evidence type="ECO:0000259" key="6">
    <source>
        <dbReference type="SMART" id="SM00644"/>
    </source>
</evidence>
<sequence>MHERKSKRWLTQAVAAGAVAAGTLAFLPAPAQAQGAPPHDGGLQADFAAAAASYGVPTSVLMAVTHEESGWRWHKGYSESGGYGLADLTDVTADMLVDGDAGAGGRADLAAMVDKPELHTLRKAAKLTGLPAARLRTDRRANLDGAAALLASYQKSLKAEASKDPADWTGAVAEYSGLKDEKAARGYVDNVFRTIRSGASLRQADGNTVRLAADPSARPAAGRPAGLKLRTTAAAPDAECPASLSCAFDPVPIAANGQVSDRPANGIAIDRIVLHTAEGSFASAKQSLSAPGAVSGANYLMDTDGTTTQLIANKDLAFAVGNYHYNLHSVSIEQAGFTARGADWYTDAVYQRTAELVKYLAERYDVPLDRQHVLGHDNVPGSLDSNLAAQHWDKGTAWDWNRFMRLLGAPTDAGTRGVGKAGSVVTIAPQFGTGAEQTYTVCPADDPSGATPACAKVPQPSNSLFVRTAPAADAPLFLDPVVHPGDQAGTDAISDWSDRVQAGQQFVVAGREGDWTAIWYGGQKGWIHNPGGRNTIPAKGVKVIKTRGTTAAPVYGQAYPEASEYPAGLSPSTQKPLTAAHYGIPVGQAYVADQPPTPADDYFTSGGEVVTGSRTYYQVQFNHRTIYVNSADVTATPAC</sequence>
<dbReference type="SMART" id="SM00644">
    <property type="entry name" value="Ami_2"/>
    <property type="match status" value="1"/>
</dbReference>
<dbReference type="InterPro" id="IPR006311">
    <property type="entry name" value="TAT_signal"/>
</dbReference>
<dbReference type="GO" id="GO:0008745">
    <property type="term" value="F:N-acetylmuramoyl-L-alanine amidase activity"/>
    <property type="evidence" value="ECO:0007669"/>
    <property type="project" value="UniProtKB-EC"/>
</dbReference>
<dbReference type="InterPro" id="IPR036505">
    <property type="entry name" value="Amidase/PGRP_sf"/>
</dbReference>
<proteinExistence type="predicted"/>
<dbReference type="EMBL" id="JAVRER010000044">
    <property type="protein sequence ID" value="MDT0418394.1"/>
    <property type="molecule type" value="Genomic_DNA"/>
</dbReference>
<evidence type="ECO:0000256" key="4">
    <source>
        <dbReference type="ARBA" id="ARBA00023316"/>
    </source>
</evidence>
<dbReference type="Proteomes" id="UP001183607">
    <property type="component" value="Unassembled WGS sequence"/>
</dbReference>
<evidence type="ECO:0000313" key="8">
    <source>
        <dbReference type="Proteomes" id="UP001183607"/>
    </source>
</evidence>
<feature type="domain" description="N-acetylmuramoyl-L-alanine amidase" evidence="6">
    <location>
        <begin position="257"/>
        <end position="395"/>
    </location>
</feature>
<evidence type="ECO:0000256" key="2">
    <source>
        <dbReference type="ARBA" id="ARBA00011901"/>
    </source>
</evidence>
<evidence type="ECO:0000256" key="5">
    <source>
        <dbReference type="SAM" id="SignalP"/>
    </source>
</evidence>
<keyword evidence="5" id="KW-0732">Signal</keyword>
<dbReference type="PANTHER" id="PTHR30417">
    <property type="entry name" value="N-ACETYLMURAMOYL-L-ALANINE AMIDASE AMID"/>
    <property type="match status" value="1"/>
</dbReference>
<name>A0ABD5EAG2_9ACTN</name>
<organism evidence="7 8">
    <name type="scientific">Streptomyces evansiae</name>
    <dbReference type="NCBI Taxonomy" id="3075535"/>
    <lineage>
        <taxon>Bacteria</taxon>
        <taxon>Bacillati</taxon>
        <taxon>Actinomycetota</taxon>
        <taxon>Actinomycetes</taxon>
        <taxon>Kitasatosporales</taxon>
        <taxon>Streptomycetaceae</taxon>
        <taxon>Streptomyces</taxon>
    </lineage>
</organism>
<dbReference type="InterPro" id="IPR023346">
    <property type="entry name" value="Lysozyme-like_dom_sf"/>
</dbReference>
<dbReference type="SUPFAM" id="SSF55846">
    <property type="entry name" value="N-acetylmuramoyl-L-alanine amidase-like"/>
    <property type="match status" value="1"/>
</dbReference>
<dbReference type="FunFam" id="3.40.80.10:FF:000006">
    <property type="entry name" value="N-acetylmuramoyl-L-alanine amidase"/>
    <property type="match status" value="1"/>
</dbReference>
<evidence type="ECO:0000256" key="1">
    <source>
        <dbReference type="ARBA" id="ARBA00001561"/>
    </source>
</evidence>
<accession>A0ABD5EAG2</accession>
<dbReference type="Pfam" id="PF01510">
    <property type="entry name" value="Amidase_2"/>
    <property type="match status" value="1"/>
</dbReference>
<feature type="chain" id="PRO_5044777312" description="N-acetylmuramoyl-L-alanine amidase" evidence="5">
    <location>
        <begin position="34"/>
        <end position="639"/>
    </location>
</feature>
<evidence type="ECO:0000256" key="3">
    <source>
        <dbReference type="ARBA" id="ARBA00022801"/>
    </source>
</evidence>
<comment type="catalytic activity">
    <reaction evidence="1">
        <text>Hydrolyzes the link between N-acetylmuramoyl residues and L-amino acid residues in certain cell-wall glycopeptides.</text>
        <dbReference type="EC" id="3.5.1.28"/>
    </reaction>
</comment>
<dbReference type="CDD" id="cd06583">
    <property type="entry name" value="PGRP"/>
    <property type="match status" value="1"/>
</dbReference>
<dbReference type="InterPro" id="IPR051206">
    <property type="entry name" value="NAMLAA_amidase_2"/>
</dbReference>
<dbReference type="Gene3D" id="1.10.530.10">
    <property type="match status" value="1"/>
</dbReference>
<comment type="caution">
    <text evidence="7">The sequence shown here is derived from an EMBL/GenBank/DDBJ whole genome shotgun (WGS) entry which is preliminary data.</text>
</comment>
<dbReference type="AlphaFoldDB" id="A0ABD5EAG2"/>
<reference evidence="8" key="1">
    <citation type="submission" date="2023-07" db="EMBL/GenBank/DDBJ databases">
        <title>30 novel species of actinomycetes from the DSMZ collection.</title>
        <authorList>
            <person name="Nouioui I."/>
        </authorList>
    </citation>
    <scope>NUCLEOTIDE SEQUENCE [LARGE SCALE GENOMIC DNA]</scope>
    <source>
        <strain evidence="8">DSM 41982</strain>
    </source>
</reference>
<dbReference type="SUPFAM" id="SSF53955">
    <property type="entry name" value="Lysozyme-like"/>
    <property type="match status" value="1"/>
</dbReference>
<dbReference type="PROSITE" id="PS51318">
    <property type="entry name" value="TAT"/>
    <property type="match status" value="1"/>
</dbReference>
<keyword evidence="3" id="KW-0378">Hydrolase</keyword>
<keyword evidence="4" id="KW-0961">Cell wall biogenesis/degradation</keyword>
<evidence type="ECO:0000313" key="7">
    <source>
        <dbReference type="EMBL" id="MDT0418394.1"/>
    </source>
</evidence>
<dbReference type="GO" id="GO:0071555">
    <property type="term" value="P:cell wall organization"/>
    <property type="evidence" value="ECO:0007669"/>
    <property type="project" value="UniProtKB-KW"/>
</dbReference>
<dbReference type="PANTHER" id="PTHR30417:SF1">
    <property type="entry name" value="N-ACETYLMURAMOYL-L-ALANINE AMIDASE AMID"/>
    <property type="match status" value="1"/>
</dbReference>